<feature type="domain" description="SLC41A/MgtE integral membrane" evidence="11">
    <location>
        <begin position="375"/>
        <end position="513"/>
    </location>
</feature>
<feature type="compositionally biased region" description="Basic residues" evidence="9">
    <location>
        <begin position="22"/>
        <end position="34"/>
    </location>
</feature>
<dbReference type="AlphaFoldDB" id="A0A7M5V082"/>
<feature type="transmembrane region" description="Helical" evidence="10">
    <location>
        <begin position="497"/>
        <end position="520"/>
    </location>
</feature>
<comment type="similarity">
    <text evidence="2">Belongs to the SLC41A transporter family.</text>
</comment>
<dbReference type="InterPro" id="IPR006667">
    <property type="entry name" value="SLC41_membr_dom"/>
</dbReference>
<name>A0A7M5V082_9CNID</name>
<reference evidence="12" key="1">
    <citation type="submission" date="2021-01" db="UniProtKB">
        <authorList>
            <consortium name="EnsemblMetazoa"/>
        </authorList>
    </citation>
    <scope>IDENTIFICATION</scope>
</reference>
<feature type="transmembrane region" description="Helical" evidence="10">
    <location>
        <begin position="117"/>
        <end position="141"/>
    </location>
</feature>
<dbReference type="PANTHER" id="PTHR16228">
    <property type="entry name" value="DIVALENT CATION TRANSPORTER SOLUTE CARRIER FAMILY 41"/>
    <property type="match status" value="1"/>
</dbReference>
<dbReference type="OrthoDB" id="5791097at2759"/>
<dbReference type="RefSeq" id="XP_066925770.1">
    <property type="nucleotide sequence ID" value="XM_067069669.1"/>
</dbReference>
<feature type="region of interest" description="Disordered" evidence="9">
    <location>
        <begin position="1"/>
        <end position="50"/>
    </location>
</feature>
<keyword evidence="8 10" id="KW-0472">Membrane</keyword>
<dbReference type="InterPro" id="IPR045349">
    <property type="entry name" value="SLC41A1-3"/>
</dbReference>
<feature type="transmembrane region" description="Helical" evidence="10">
    <location>
        <begin position="234"/>
        <end position="262"/>
    </location>
</feature>
<evidence type="ECO:0000313" key="13">
    <source>
        <dbReference type="Proteomes" id="UP000594262"/>
    </source>
</evidence>
<evidence type="ECO:0000313" key="12">
    <source>
        <dbReference type="EnsemblMetazoa" id="CLYHEMP000211.1"/>
    </source>
</evidence>
<dbReference type="PANTHER" id="PTHR16228:SF7">
    <property type="entry name" value="SLC41A_MGTE INTEGRAL MEMBRANE DOMAIN-CONTAINING PROTEIN"/>
    <property type="match status" value="1"/>
</dbReference>
<protein>
    <recommendedName>
        <fullName evidence="11">SLC41A/MgtE integral membrane domain-containing protein</fullName>
    </recommendedName>
</protein>
<feature type="transmembrane region" description="Helical" evidence="10">
    <location>
        <begin position="197"/>
        <end position="222"/>
    </location>
</feature>
<feature type="domain" description="SLC41A/MgtE integral membrane" evidence="11">
    <location>
        <begin position="160"/>
        <end position="292"/>
    </location>
</feature>
<evidence type="ECO:0000256" key="5">
    <source>
        <dbReference type="ARBA" id="ARBA00022842"/>
    </source>
</evidence>
<evidence type="ECO:0000259" key="11">
    <source>
        <dbReference type="Pfam" id="PF01769"/>
    </source>
</evidence>
<keyword evidence="7" id="KW-0406">Ion transport</keyword>
<dbReference type="InterPro" id="IPR036739">
    <property type="entry name" value="SLC41_membr_dom_sf"/>
</dbReference>
<proteinExistence type="inferred from homology"/>
<organism evidence="12 13">
    <name type="scientific">Clytia hemisphaerica</name>
    <dbReference type="NCBI Taxonomy" id="252671"/>
    <lineage>
        <taxon>Eukaryota</taxon>
        <taxon>Metazoa</taxon>
        <taxon>Cnidaria</taxon>
        <taxon>Hydrozoa</taxon>
        <taxon>Hydroidolina</taxon>
        <taxon>Leptothecata</taxon>
        <taxon>Obeliida</taxon>
        <taxon>Clytiidae</taxon>
        <taxon>Clytia</taxon>
    </lineage>
</organism>
<evidence type="ECO:0000256" key="3">
    <source>
        <dbReference type="ARBA" id="ARBA00022448"/>
    </source>
</evidence>
<dbReference type="GO" id="GO:0008324">
    <property type="term" value="F:monoatomic cation transmembrane transporter activity"/>
    <property type="evidence" value="ECO:0007669"/>
    <property type="project" value="InterPro"/>
</dbReference>
<evidence type="ECO:0000256" key="1">
    <source>
        <dbReference type="ARBA" id="ARBA00004141"/>
    </source>
</evidence>
<dbReference type="EnsemblMetazoa" id="CLYHEMT000211.1">
    <property type="protein sequence ID" value="CLYHEMP000211.1"/>
    <property type="gene ID" value="CLYHEMG000211"/>
</dbReference>
<feature type="transmembrane region" description="Helical" evidence="10">
    <location>
        <begin position="274"/>
        <end position="294"/>
    </location>
</feature>
<feature type="transmembrane region" description="Helical" evidence="10">
    <location>
        <begin position="460"/>
        <end position="485"/>
    </location>
</feature>
<accession>A0A7M5V082</accession>
<evidence type="ECO:0000256" key="6">
    <source>
        <dbReference type="ARBA" id="ARBA00022989"/>
    </source>
</evidence>
<dbReference type="GO" id="GO:0005886">
    <property type="term" value="C:plasma membrane"/>
    <property type="evidence" value="ECO:0007669"/>
    <property type="project" value="TreeGrafter"/>
</dbReference>
<dbReference type="SUPFAM" id="SSF161093">
    <property type="entry name" value="MgtE membrane domain-like"/>
    <property type="match status" value="2"/>
</dbReference>
<feature type="transmembrane region" description="Helical" evidence="10">
    <location>
        <begin position="429"/>
        <end position="448"/>
    </location>
</feature>
<evidence type="ECO:0000256" key="9">
    <source>
        <dbReference type="SAM" id="MobiDB-lite"/>
    </source>
</evidence>
<keyword evidence="13" id="KW-1185">Reference proteome</keyword>
<evidence type="ECO:0000256" key="8">
    <source>
        <dbReference type="ARBA" id="ARBA00023136"/>
    </source>
</evidence>
<evidence type="ECO:0000256" key="2">
    <source>
        <dbReference type="ARBA" id="ARBA00009749"/>
    </source>
</evidence>
<feature type="transmembrane region" description="Helical" evidence="10">
    <location>
        <begin position="306"/>
        <end position="327"/>
    </location>
</feature>
<feature type="compositionally biased region" description="Basic and acidic residues" evidence="9">
    <location>
        <begin position="1"/>
        <end position="11"/>
    </location>
</feature>
<feature type="compositionally biased region" description="Polar residues" evidence="9">
    <location>
        <begin position="12"/>
        <end position="21"/>
    </location>
</feature>
<dbReference type="Proteomes" id="UP000594262">
    <property type="component" value="Unplaced"/>
</dbReference>
<dbReference type="FunFam" id="1.10.357.20:FF:000001">
    <property type="entry name" value="Solute carrier family 41 member 2"/>
    <property type="match status" value="1"/>
</dbReference>
<keyword evidence="3" id="KW-0813">Transport</keyword>
<keyword evidence="5" id="KW-0460">Magnesium</keyword>
<evidence type="ECO:0000256" key="10">
    <source>
        <dbReference type="SAM" id="Phobius"/>
    </source>
</evidence>
<sequence>MTTERLSERIQEGSSNTTTVRQRSKKTTKNMVPKHHSDNNDSGAENGIMNPSKRSLKVLYKKRLDNEENEFSGSDFEIVDHNDFDDLQEINLLESEEADSLIPNITADVDNNKESSFFIALQVFFPFFAAGLGTVAAGLLLDHVQHWKVYMEIPEVYILVPALLGLKGNLEMTLASRLSTAANIGHMDSPKEKRSIVIGNLILTQAQALVVAALASMAAVIFRWVPSDQFNIHHAFLMCASSLITASLASLLLGGVMCTVIILSKKYGINPDNVATPIAASLGDLVTLALLSFFSDFLHRKIDDNVHLWIAPFICCLFTLMLPLWFYMAHHNKYTHTTLYNGWSPVIIAMCISSGGGLILSYFVQRFKGIAVFSPVINGVGGNLVAVQASRLSTSLHLKVPLGTLPDATNYGCIRTFCTGGGHSRTSRVLLAMSIPGHIIFLAIISSLKAGHTSTTARFFCMYILAGFIQVAALLFICNWLVHILWKYRKDPDNYSIPYLTALGDLLGTALLAIDFYLLFLMGDRDDDLGE</sequence>
<keyword evidence="4 10" id="KW-0812">Transmembrane</keyword>
<dbReference type="Gene3D" id="1.10.357.20">
    <property type="entry name" value="SLC41 divalent cation transporters, integral membrane domain"/>
    <property type="match status" value="2"/>
</dbReference>
<evidence type="ECO:0000256" key="7">
    <source>
        <dbReference type="ARBA" id="ARBA00023065"/>
    </source>
</evidence>
<feature type="transmembrane region" description="Helical" evidence="10">
    <location>
        <begin position="339"/>
        <end position="364"/>
    </location>
</feature>
<keyword evidence="6 10" id="KW-1133">Transmembrane helix</keyword>
<evidence type="ECO:0000256" key="4">
    <source>
        <dbReference type="ARBA" id="ARBA00022692"/>
    </source>
</evidence>
<dbReference type="GeneID" id="136813138"/>
<dbReference type="Pfam" id="PF01769">
    <property type="entry name" value="MgtE"/>
    <property type="match status" value="2"/>
</dbReference>
<comment type="subcellular location">
    <subcellularLocation>
        <location evidence="1">Membrane</location>
        <topology evidence="1">Multi-pass membrane protein</topology>
    </subcellularLocation>
</comment>